<feature type="chain" id="PRO_5009525516" description="Conjugal transfer protein TrbC" evidence="2">
    <location>
        <begin position="27"/>
        <end position="142"/>
    </location>
</feature>
<keyword evidence="1" id="KW-0812">Transmembrane</keyword>
<keyword evidence="1" id="KW-1133">Transmembrane helix</keyword>
<gene>
    <name evidence="3" type="ORF">A3B90_02930</name>
</gene>
<feature type="transmembrane region" description="Helical" evidence="1">
    <location>
        <begin position="101"/>
        <end position="123"/>
    </location>
</feature>
<sequence>MKYKAVIAVAFVFALGAMLMPQGVSAQLNAEQAKTAFGLAPVETGLGTTLGNKGLIETITGIIKIGLSLLGIIAVVIILAGGFKWMTAGGNEEKVGEARKMIISGVIGLAIIMSAFAIAQFVIGSLAQQTGAGAGANDVLVN</sequence>
<dbReference type="Proteomes" id="UP000178742">
    <property type="component" value="Unassembled WGS sequence"/>
</dbReference>
<dbReference type="EMBL" id="MFPX01000025">
    <property type="protein sequence ID" value="OGH66024.1"/>
    <property type="molecule type" value="Genomic_DNA"/>
</dbReference>
<dbReference type="Pfam" id="PF18895">
    <property type="entry name" value="T4SS_pilin"/>
    <property type="match status" value="1"/>
</dbReference>
<evidence type="ECO:0000256" key="1">
    <source>
        <dbReference type="SAM" id="Phobius"/>
    </source>
</evidence>
<keyword evidence="2" id="KW-0732">Signal</keyword>
<dbReference type="InterPro" id="IPR043993">
    <property type="entry name" value="T4SS_pilin"/>
</dbReference>
<evidence type="ECO:0000313" key="3">
    <source>
        <dbReference type="EMBL" id="OGH66024.1"/>
    </source>
</evidence>
<proteinExistence type="predicted"/>
<feature type="transmembrane region" description="Helical" evidence="1">
    <location>
        <begin position="59"/>
        <end position="80"/>
    </location>
</feature>
<reference evidence="3 4" key="1">
    <citation type="journal article" date="2016" name="Nat. Commun.">
        <title>Thousands of microbial genomes shed light on interconnected biogeochemical processes in an aquifer system.</title>
        <authorList>
            <person name="Anantharaman K."/>
            <person name="Brown C.T."/>
            <person name="Hug L.A."/>
            <person name="Sharon I."/>
            <person name="Castelle C.J."/>
            <person name="Probst A.J."/>
            <person name="Thomas B.C."/>
            <person name="Singh A."/>
            <person name="Wilkins M.J."/>
            <person name="Karaoz U."/>
            <person name="Brodie E.L."/>
            <person name="Williams K.H."/>
            <person name="Hubbard S.S."/>
            <person name="Banfield J.F."/>
        </authorList>
    </citation>
    <scope>NUCLEOTIDE SEQUENCE [LARGE SCALE GENOMIC DNA]</scope>
</reference>
<evidence type="ECO:0000313" key="4">
    <source>
        <dbReference type="Proteomes" id="UP000178742"/>
    </source>
</evidence>
<feature type="signal peptide" evidence="2">
    <location>
        <begin position="1"/>
        <end position="26"/>
    </location>
</feature>
<evidence type="ECO:0000256" key="2">
    <source>
        <dbReference type="SAM" id="SignalP"/>
    </source>
</evidence>
<protein>
    <recommendedName>
        <fullName evidence="5">Conjugal transfer protein TrbC</fullName>
    </recommendedName>
</protein>
<accession>A0A1F6M340</accession>
<dbReference type="STRING" id="1798676.A3B90_02930"/>
<organism evidence="3 4">
    <name type="scientific">Candidatus Magasanikbacteria bacterium RIFCSPHIGHO2_02_FULL_41_13</name>
    <dbReference type="NCBI Taxonomy" id="1798676"/>
    <lineage>
        <taxon>Bacteria</taxon>
        <taxon>Candidatus Magasanikiibacteriota</taxon>
    </lineage>
</organism>
<comment type="caution">
    <text evidence="3">The sequence shown here is derived from an EMBL/GenBank/DDBJ whole genome shotgun (WGS) entry which is preliminary data.</text>
</comment>
<evidence type="ECO:0008006" key="5">
    <source>
        <dbReference type="Google" id="ProtNLM"/>
    </source>
</evidence>
<name>A0A1F6M340_9BACT</name>
<dbReference type="AlphaFoldDB" id="A0A1F6M340"/>
<keyword evidence="1" id="KW-0472">Membrane</keyword>